<reference evidence="2 3" key="1">
    <citation type="submission" date="2019-08" db="EMBL/GenBank/DDBJ databases">
        <title>Whole genome analysis of cultivated E. coli strains isolated from CD patients and healthy donors.</title>
        <authorList>
            <person name="Siniagina M.N."/>
            <person name="Markelova M.I."/>
            <person name="Laikov A.V."/>
            <person name="Boulygina E.A."/>
            <person name="Khusnutdinova D.R."/>
            <person name="Kharchenko A."/>
            <person name="Grigoryeva T.V."/>
        </authorList>
    </citation>
    <scope>NUCLEOTIDE SEQUENCE [LARGE SCALE GENOMIC DNA]</scope>
    <source>
        <strain evidence="2 3">1_45_11</strain>
    </source>
</reference>
<dbReference type="EMBL" id="CP058571">
    <property type="protein sequence ID" value="QLG59864.1"/>
    <property type="molecule type" value="Genomic_DNA"/>
</dbReference>
<dbReference type="InterPro" id="IPR009493">
    <property type="entry name" value="P2_GpE"/>
</dbReference>
<organism evidence="2 3">
    <name type="scientific">Escherichia coli</name>
    <dbReference type="NCBI Taxonomy" id="562"/>
    <lineage>
        <taxon>Bacteria</taxon>
        <taxon>Pseudomonadati</taxon>
        <taxon>Pseudomonadota</taxon>
        <taxon>Gammaproteobacteria</taxon>
        <taxon>Enterobacterales</taxon>
        <taxon>Enterobacteriaceae</taxon>
        <taxon>Escherichia</taxon>
    </lineage>
</organism>
<evidence type="ECO:0000313" key="1">
    <source>
        <dbReference type="EMBL" id="QLG59864.1"/>
    </source>
</evidence>
<proteinExistence type="predicted"/>
<reference evidence="1" key="4">
    <citation type="submission" date="2020-06" db="EMBL/GenBank/DDBJ databases">
        <authorList>
            <person name="Ramsay J.P."/>
            <person name="Colombi E."/>
            <person name="Mowlaboccus S."/>
        </authorList>
    </citation>
    <scope>NUCLEOTIDE SEQUENCE</scope>
    <source>
        <strain evidence="1">EC2</strain>
    </source>
</reference>
<reference evidence="4" key="3">
    <citation type="submission" date="2020-06" db="EMBL/GenBank/DDBJ databases">
        <title>Identification and Characterisation of Fosfomycin Resistance in Escherichia coli Urinary Tract Infection Isolates from Australia.</title>
        <authorList>
            <person name="Mowlaboccus S."/>
            <person name="Daley D."/>
            <person name="Pang S."/>
            <person name="Gottlieb T."/>
            <person name="Nimmo G.R."/>
            <person name="George N."/>
            <person name="Korman T.M."/>
            <person name="Strietberg R."/>
            <person name="Robson J."/>
            <person name="Peachey G."/>
            <person name="Collignon P."/>
            <person name="Bradbury S."/>
            <person name="Colombi E."/>
            <person name="Ramsay J.P."/>
            <person name="Rogers B.A."/>
            <person name="Coombs G.W."/>
        </authorList>
    </citation>
    <scope>NUCLEOTIDE SEQUENCE [LARGE SCALE GENOMIC DNA]</scope>
    <source>
        <strain evidence="4">EC2</strain>
    </source>
</reference>
<dbReference type="EMBL" id="VRXD01000244">
    <property type="protein sequence ID" value="TXQ22394.1"/>
    <property type="molecule type" value="Genomic_DNA"/>
</dbReference>
<evidence type="ECO:0000313" key="2">
    <source>
        <dbReference type="EMBL" id="TXQ22394.1"/>
    </source>
</evidence>
<dbReference type="RefSeq" id="WP_050009086.1">
    <property type="nucleotide sequence ID" value="NZ_JPKH01000111.1"/>
</dbReference>
<dbReference type="Proteomes" id="UP000509796">
    <property type="component" value="Chromosome"/>
</dbReference>
<evidence type="ECO:0000313" key="3">
    <source>
        <dbReference type="Proteomes" id="UP000321295"/>
    </source>
</evidence>
<sequence length="41" mass="4639">MVADIAVVFHWSPSEIFVMTPGELVAWRERAAVRTGNHNDE</sequence>
<evidence type="ECO:0000313" key="4">
    <source>
        <dbReference type="Proteomes" id="UP000509796"/>
    </source>
</evidence>
<dbReference type="Proteomes" id="UP000321295">
    <property type="component" value="Unassembled WGS sequence"/>
</dbReference>
<name>A0AB74M7Q3_ECOLX</name>
<gene>
    <name evidence="2" type="ORF">FV293_28435</name>
    <name evidence="1" type="ORF">HX136_10260</name>
</gene>
<reference evidence="1" key="2">
    <citation type="journal article" date="2020" name="Int. J. Antimicrob. Agents">
        <title>Identification and characterisation of fosfomycin resistance in Escherichia coli urinary tract infection isolates from Australia.</title>
        <authorList>
            <person name="Mowlaboccus S."/>
            <person name="Daley D."/>
            <person name="Pang S."/>
            <person name="Gottlieb T."/>
            <person name="Merlino J."/>
            <person name="Nimmo G.R."/>
            <person name="George N."/>
            <person name="Korman T.M."/>
            <person name="Streitberg R."/>
            <person name="Robson J."/>
            <person name="Peachey G."/>
            <person name="Collignon P."/>
            <person name="Bradbury S."/>
            <person name="Colombi E."/>
            <person name="Ramsay J.P."/>
            <person name="Rogers B.A."/>
            <person name="Coombs G.W."/>
        </authorList>
    </citation>
    <scope>NUCLEOTIDE SEQUENCE</scope>
    <source>
        <strain evidence="1">EC2</strain>
    </source>
</reference>
<dbReference type="AlphaFoldDB" id="A0AB74M7Q3"/>
<protein>
    <submittedName>
        <fullName evidence="2">GpE family phage tail protein</fullName>
    </submittedName>
</protein>
<dbReference type="Pfam" id="PF06528">
    <property type="entry name" value="Phage_P2_GpE"/>
    <property type="match status" value="1"/>
</dbReference>
<accession>A0AB74M7Q3</accession>